<comment type="caution">
    <text evidence="1">The sequence shown here is derived from an EMBL/GenBank/DDBJ whole genome shotgun (WGS) entry which is preliminary data.</text>
</comment>
<evidence type="ECO:0000313" key="1">
    <source>
        <dbReference type="EMBL" id="KKK61477.1"/>
    </source>
</evidence>
<dbReference type="EMBL" id="LAZR01062455">
    <property type="protein sequence ID" value="KKK61477.1"/>
    <property type="molecule type" value="Genomic_DNA"/>
</dbReference>
<proteinExistence type="predicted"/>
<protein>
    <submittedName>
        <fullName evidence="1">Uncharacterized protein</fullName>
    </submittedName>
</protein>
<gene>
    <name evidence="1" type="ORF">LCGC14_3013960</name>
</gene>
<name>A0A0F8WXB8_9ZZZZ</name>
<accession>A0A0F8WXB8</accession>
<dbReference type="AlphaFoldDB" id="A0A0F8WXB8"/>
<sequence length="150" mass="17024">GDTNAIRVGRSFGRSSYGADVRVDVDVCSFFRQDDKSVQFLYHRRHLTDVLLFGSDISGEQFAILYSPVRRVGSAYAFGEACTGGMHQHIQLVLAVRSVLCNCVHRCRRILRGQEAQTKVDKLIKIRGGLFWLPLRSRFRVSRLSYVSKV</sequence>
<organism evidence="1">
    <name type="scientific">marine sediment metagenome</name>
    <dbReference type="NCBI Taxonomy" id="412755"/>
    <lineage>
        <taxon>unclassified sequences</taxon>
        <taxon>metagenomes</taxon>
        <taxon>ecological metagenomes</taxon>
    </lineage>
</organism>
<feature type="non-terminal residue" evidence="1">
    <location>
        <position position="1"/>
    </location>
</feature>
<reference evidence="1" key="1">
    <citation type="journal article" date="2015" name="Nature">
        <title>Complex archaea that bridge the gap between prokaryotes and eukaryotes.</title>
        <authorList>
            <person name="Spang A."/>
            <person name="Saw J.H."/>
            <person name="Jorgensen S.L."/>
            <person name="Zaremba-Niedzwiedzka K."/>
            <person name="Martijn J."/>
            <person name="Lind A.E."/>
            <person name="van Eijk R."/>
            <person name="Schleper C."/>
            <person name="Guy L."/>
            <person name="Ettema T.J."/>
        </authorList>
    </citation>
    <scope>NUCLEOTIDE SEQUENCE</scope>
</reference>